<dbReference type="EMBL" id="JOWA01000154">
    <property type="protein sequence ID" value="KEZ39419.1"/>
    <property type="molecule type" value="Genomic_DNA"/>
</dbReference>
<dbReference type="CDD" id="cd02183">
    <property type="entry name" value="GH16_fungal_CRH1_transglycosylase"/>
    <property type="match status" value="1"/>
</dbReference>
<evidence type="ECO:0000256" key="6">
    <source>
        <dbReference type="ARBA" id="ARBA00022729"/>
    </source>
</evidence>
<comment type="catalytic activity">
    <reaction evidence="1">
        <text>Random endo-hydrolysis of N-acetyl-beta-D-glucosaminide (1-&gt;4)-beta-linkages in chitin and chitodextrins.</text>
        <dbReference type="EC" id="3.2.1.14"/>
    </reaction>
</comment>
<feature type="region of interest" description="Disordered" evidence="13">
    <location>
        <begin position="382"/>
        <end position="488"/>
    </location>
</feature>
<keyword evidence="10" id="KW-0326">Glycosidase</keyword>
<dbReference type="InterPro" id="IPR000757">
    <property type="entry name" value="Beta-glucanase-like"/>
</dbReference>
<keyword evidence="6 15" id="KW-0732">Signal</keyword>
<dbReference type="GO" id="GO:0005975">
    <property type="term" value="P:carbohydrate metabolic process"/>
    <property type="evidence" value="ECO:0007669"/>
    <property type="project" value="InterPro"/>
</dbReference>
<keyword evidence="9" id="KW-0325">Glycoprotein</keyword>
<keyword evidence="7" id="KW-0378">Hydrolase</keyword>
<evidence type="ECO:0000256" key="7">
    <source>
        <dbReference type="ARBA" id="ARBA00022801"/>
    </source>
</evidence>
<evidence type="ECO:0000256" key="8">
    <source>
        <dbReference type="ARBA" id="ARBA00023136"/>
    </source>
</evidence>
<comment type="subcellular location">
    <subcellularLocation>
        <location evidence="2">Membrane</location>
    </subcellularLocation>
</comment>
<comment type="caution">
    <text evidence="17">The sequence shown here is derived from an EMBL/GenBank/DDBJ whole genome shotgun (WGS) entry which is preliminary data.</text>
</comment>
<dbReference type="GO" id="GO:0016020">
    <property type="term" value="C:membrane"/>
    <property type="evidence" value="ECO:0007669"/>
    <property type="project" value="UniProtKB-SubCell"/>
</dbReference>
<keyword evidence="4" id="KW-0328">Glycosyltransferase</keyword>
<dbReference type="KEGG" id="sapo:SAPIO_CDS10135"/>
<dbReference type="GO" id="GO:0008843">
    <property type="term" value="F:endochitinase activity"/>
    <property type="evidence" value="ECO:0007669"/>
    <property type="project" value="UniProtKB-EC"/>
</dbReference>
<proteinExistence type="inferred from homology"/>
<feature type="region of interest" description="Disordered" evidence="13">
    <location>
        <begin position="541"/>
        <end position="588"/>
    </location>
</feature>
<feature type="compositionally biased region" description="Polar residues" evidence="13">
    <location>
        <begin position="450"/>
        <end position="466"/>
    </location>
</feature>
<evidence type="ECO:0000256" key="12">
    <source>
        <dbReference type="ARBA" id="ARBA00038074"/>
    </source>
</evidence>
<keyword evidence="8 14" id="KW-0472">Membrane</keyword>
<feature type="domain" description="GH16" evidence="16">
    <location>
        <begin position="26"/>
        <end position="250"/>
    </location>
</feature>
<evidence type="ECO:0000256" key="5">
    <source>
        <dbReference type="ARBA" id="ARBA00022679"/>
    </source>
</evidence>
<feature type="compositionally biased region" description="Polar residues" evidence="13">
    <location>
        <begin position="408"/>
        <end position="419"/>
    </location>
</feature>
<evidence type="ECO:0000256" key="11">
    <source>
        <dbReference type="ARBA" id="ARBA00023316"/>
    </source>
</evidence>
<evidence type="ECO:0000256" key="3">
    <source>
        <dbReference type="ARBA" id="ARBA00012729"/>
    </source>
</evidence>
<protein>
    <recommendedName>
        <fullName evidence="3">chitinase</fullName>
        <ecNumber evidence="3">3.2.1.14</ecNumber>
    </recommendedName>
</protein>
<dbReference type="InterPro" id="IPR013320">
    <property type="entry name" value="ConA-like_dom_sf"/>
</dbReference>
<keyword evidence="11" id="KW-0961">Cell wall biogenesis/degradation</keyword>
<dbReference type="GO" id="GO:0016757">
    <property type="term" value="F:glycosyltransferase activity"/>
    <property type="evidence" value="ECO:0007669"/>
    <property type="project" value="UniProtKB-KW"/>
</dbReference>
<dbReference type="Proteomes" id="UP000028545">
    <property type="component" value="Unassembled WGS sequence"/>
</dbReference>
<dbReference type="PROSITE" id="PS51762">
    <property type="entry name" value="GH16_2"/>
    <property type="match status" value="1"/>
</dbReference>
<evidence type="ECO:0000259" key="16">
    <source>
        <dbReference type="PROSITE" id="PS51762"/>
    </source>
</evidence>
<dbReference type="OrthoDB" id="4781at2759"/>
<dbReference type="Gene3D" id="2.60.120.200">
    <property type="match status" value="1"/>
</dbReference>
<keyword evidence="5" id="KW-0808">Transferase</keyword>
<dbReference type="PANTHER" id="PTHR10963:SF27">
    <property type="entry name" value="GLYCOSIDASE-RELATED"/>
    <property type="match status" value="1"/>
</dbReference>
<feature type="transmembrane region" description="Helical" evidence="14">
    <location>
        <begin position="305"/>
        <end position="325"/>
    </location>
</feature>
<keyword evidence="18" id="KW-1185">Reference proteome</keyword>
<evidence type="ECO:0000313" key="17">
    <source>
        <dbReference type="EMBL" id="KEZ39419.1"/>
    </source>
</evidence>
<evidence type="ECO:0000256" key="15">
    <source>
        <dbReference type="SAM" id="SignalP"/>
    </source>
</evidence>
<dbReference type="EC" id="3.2.1.14" evidence="3"/>
<evidence type="ECO:0000256" key="1">
    <source>
        <dbReference type="ARBA" id="ARBA00000822"/>
    </source>
</evidence>
<accession>A0A084FWF7</accession>
<dbReference type="HOGENOM" id="CLU_027506_1_0_1"/>
<reference evidence="17 18" key="1">
    <citation type="journal article" date="2014" name="Genome Announc.">
        <title>Draft genome sequence of the pathogenic fungus Scedosporium apiospermum.</title>
        <authorList>
            <person name="Vandeputte P."/>
            <person name="Ghamrawi S."/>
            <person name="Rechenmann M."/>
            <person name="Iltis A."/>
            <person name="Giraud S."/>
            <person name="Fleury M."/>
            <person name="Thornton C."/>
            <person name="Delhaes L."/>
            <person name="Meyer W."/>
            <person name="Papon N."/>
            <person name="Bouchara J.P."/>
        </authorList>
    </citation>
    <scope>NUCLEOTIDE SEQUENCE [LARGE SCALE GENOMIC DNA]</scope>
    <source>
        <strain evidence="17 18">IHEM 14462</strain>
    </source>
</reference>
<dbReference type="SUPFAM" id="SSF49899">
    <property type="entry name" value="Concanavalin A-like lectins/glucanases"/>
    <property type="match status" value="1"/>
</dbReference>
<feature type="compositionally biased region" description="Low complexity" evidence="13">
    <location>
        <begin position="569"/>
        <end position="578"/>
    </location>
</feature>
<dbReference type="GeneID" id="27719301"/>
<dbReference type="PANTHER" id="PTHR10963">
    <property type="entry name" value="GLYCOSYL HYDROLASE-RELATED"/>
    <property type="match status" value="1"/>
</dbReference>
<evidence type="ECO:0000256" key="4">
    <source>
        <dbReference type="ARBA" id="ARBA00022676"/>
    </source>
</evidence>
<feature type="signal peptide" evidence="15">
    <location>
        <begin position="1"/>
        <end position="24"/>
    </location>
</feature>
<organism evidence="17 18">
    <name type="scientific">Pseudallescheria apiosperma</name>
    <name type="common">Scedosporium apiospermum</name>
    <dbReference type="NCBI Taxonomy" id="563466"/>
    <lineage>
        <taxon>Eukaryota</taxon>
        <taxon>Fungi</taxon>
        <taxon>Dikarya</taxon>
        <taxon>Ascomycota</taxon>
        <taxon>Pezizomycotina</taxon>
        <taxon>Sordariomycetes</taxon>
        <taxon>Hypocreomycetidae</taxon>
        <taxon>Microascales</taxon>
        <taxon>Microascaceae</taxon>
        <taxon>Scedosporium</taxon>
    </lineage>
</organism>
<gene>
    <name evidence="17" type="ORF">SAPIO_CDS10135</name>
</gene>
<feature type="chain" id="PRO_5001775070" description="chitinase" evidence="15">
    <location>
        <begin position="25"/>
        <end position="588"/>
    </location>
</feature>
<dbReference type="AlphaFoldDB" id="A0A084FWF7"/>
<evidence type="ECO:0000256" key="14">
    <source>
        <dbReference type="SAM" id="Phobius"/>
    </source>
</evidence>
<sequence>MMPSIRKTWLSALVALSAITSVTAQVHTDCDPRQKDCPADPAFGTEYFFNFNTTPPAGTWETMAGKVTYDQNQGAAFTISKKGESPTLRTKFYFFFGRTEMMLKVAPGTGIISSMMWLSDDLDEVDWEFFGTNNTYAATNYFGKGEQDFTNGGYHEVPFNVHDDYHNYTTVWTRDSLDWYIDGNLVRTLLPKDANNTRNYPQTPMRLSLGIWAGGDPDMPQGVREWAGGDTDFGSGPYTMWVKSVKVTDFTPDSKEYIYSDRSGSMESIHVVTGNSTVKEALFPVHKETMAEKWAKLPSTAKTAIYASGAGLGAVILAFGLWYCIRQRRRGAREAKAAALQAEQDRLELQGFKSRGVNPDGFSNGNNDWTVAEVHDNGVVQEKRPEYVVNERPLDSPRSGSIPPPLVFSNQQPGGNDWNTMGGPASPRSPRSPPLQSPTGGMHAMPLLQERSNSPRVGSPGPQRTYSPAPARAFSPAPQRSFSPVPQRAFSPAPSQYDNGMHHGGFDNGMHHAGMPQRSATLSGAYGGDGGYQGGFDGPRAQSPAHVMPPQRSGSAAPTYGQGYGAPQGQGYAQQGGYWNNNGPSGFR</sequence>
<dbReference type="Pfam" id="PF00722">
    <property type="entry name" value="Glyco_hydro_16"/>
    <property type="match status" value="1"/>
</dbReference>
<feature type="compositionally biased region" description="Polar residues" evidence="13">
    <location>
        <begin position="579"/>
        <end position="588"/>
    </location>
</feature>
<evidence type="ECO:0000256" key="9">
    <source>
        <dbReference type="ARBA" id="ARBA00023180"/>
    </source>
</evidence>
<name>A0A084FWF7_PSEDA</name>
<dbReference type="GO" id="GO:0031505">
    <property type="term" value="P:fungal-type cell wall organization"/>
    <property type="evidence" value="ECO:0007669"/>
    <property type="project" value="TreeGrafter"/>
</dbReference>
<keyword evidence="14" id="KW-1133">Transmembrane helix</keyword>
<evidence type="ECO:0000256" key="13">
    <source>
        <dbReference type="SAM" id="MobiDB-lite"/>
    </source>
</evidence>
<evidence type="ECO:0000256" key="10">
    <source>
        <dbReference type="ARBA" id="ARBA00023295"/>
    </source>
</evidence>
<dbReference type="GO" id="GO:0009277">
    <property type="term" value="C:fungal-type cell wall"/>
    <property type="evidence" value="ECO:0007669"/>
    <property type="project" value="TreeGrafter"/>
</dbReference>
<keyword evidence="14" id="KW-0812">Transmembrane</keyword>
<dbReference type="RefSeq" id="XP_016639218.1">
    <property type="nucleotide sequence ID" value="XM_016783780.1"/>
</dbReference>
<evidence type="ECO:0000256" key="2">
    <source>
        <dbReference type="ARBA" id="ARBA00004370"/>
    </source>
</evidence>
<evidence type="ECO:0000313" key="18">
    <source>
        <dbReference type="Proteomes" id="UP000028545"/>
    </source>
</evidence>
<comment type="similarity">
    <text evidence="12">Belongs to the glycosyl hydrolase 16 family. CRH1 subfamily.</text>
</comment>
<feature type="compositionally biased region" description="Low complexity" evidence="13">
    <location>
        <begin position="467"/>
        <end position="481"/>
    </location>
</feature>
<dbReference type="VEuPathDB" id="FungiDB:SAPIO_CDS10135"/>
<dbReference type="InterPro" id="IPR050546">
    <property type="entry name" value="Glycosyl_Hydrlase_16"/>
</dbReference>